<accession>A0A5B8MJN9</accession>
<evidence type="ECO:0000313" key="3">
    <source>
        <dbReference type="Proteomes" id="UP000316726"/>
    </source>
</evidence>
<keyword evidence="1" id="KW-0732">Signal</keyword>
<sequence>MVANAGIILIFGLSGLAAQLIEGRNKPAPVRIPAKRSPSFRAPGRSCLRVKATPPHLPPAGEQACKVDPKRRKARKVTWKPELCEYSDGETYSPTKAEAESRKRPAAFRWTMGRRGWEPAKTDSNKFILCSGKPVYYESPKLEGRAGKHRRRGSLHNTVFDDDVPGLEDDYFYVRSLCV</sequence>
<name>A0A5B8MJN9_9CHLO</name>
<feature type="signal peptide" evidence="1">
    <location>
        <begin position="1"/>
        <end position="18"/>
    </location>
</feature>
<organism evidence="2 3">
    <name type="scientific">Chloropicon primus</name>
    <dbReference type="NCBI Taxonomy" id="1764295"/>
    <lineage>
        <taxon>Eukaryota</taxon>
        <taxon>Viridiplantae</taxon>
        <taxon>Chlorophyta</taxon>
        <taxon>Chloropicophyceae</taxon>
        <taxon>Chloropicales</taxon>
        <taxon>Chloropicaceae</taxon>
        <taxon>Chloropicon</taxon>
    </lineage>
</organism>
<feature type="chain" id="PRO_5023057888" evidence="1">
    <location>
        <begin position="19"/>
        <end position="179"/>
    </location>
</feature>
<evidence type="ECO:0000313" key="2">
    <source>
        <dbReference type="EMBL" id="QDZ19572.1"/>
    </source>
</evidence>
<gene>
    <name evidence="2" type="ORF">A3770_03p20900</name>
</gene>
<protein>
    <submittedName>
        <fullName evidence="2">Uncharacterized protein</fullName>
    </submittedName>
</protein>
<evidence type="ECO:0000256" key="1">
    <source>
        <dbReference type="SAM" id="SignalP"/>
    </source>
</evidence>
<dbReference type="EMBL" id="CP031036">
    <property type="protein sequence ID" value="QDZ19572.1"/>
    <property type="molecule type" value="Genomic_DNA"/>
</dbReference>
<proteinExistence type="predicted"/>
<dbReference type="Proteomes" id="UP000316726">
    <property type="component" value="Chromosome 3"/>
</dbReference>
<dbReference type="AlphaFoldDB" id="A0A5B8MJN9"/>
<keyword evidence="3" id="KW-1185">Reference proteome</keyword>
<reference evidence="2 3" key="1">
    <citation type="submission" date="2018-07" db="EMBL/GenBank/DDBJ databases">
        <title>The complete nuclear genome of the prasinophyte Chloropicon primus (CCMP1205).</title>
        <authorList>
            <person name="Pombert J.-F."/>
            <person name="Otis C."/>
            <person name="Turmel M."/>
            <person name="Lemieux C."/>
        </authorList>
    </citation>
    <scope>NUCLEOTIDE SEQUENCE [LARGE SCALE GENOMIC DNA]</scope>
    <source>
        <strain evidence="2 3">CCMP1205</strain>
    </source>
</reference>